<dbReference type="SUPFAM" id="SSF54637">
    <property type="entry name" value="Thioesterase/thiol ester dehydrase-isomerase"/>
    <property type="match status" value="1"/>
</dbReference>
<evidence type="ECO:0000313" key="3">
    <source>
        <dbReference type="Proteomes" id="UP000769766"/>
    </source>
</evidence>
<evidence type="ECO:0000313" key="2">
    <source>
        <dbReference type="EMBL" id="MBI2876204.1"/>
    </source>
</evidence>
<dbReference type="EMBL" id="JACPRF010000152">
    <property type="protein sequence ID" value="MBI2876204.1"/>
    <property type="molecule type" value="Genomic_DNA"/>
</dbReference>
<accession>A0A932CN74</accession>
<organism evidence="2 3">
    <name type="scientific">Tectimicrobiota bacterium</name>
    <dbReference type="NCBI Taxonomy" id="2528274"/>
    <lineage>
        <taxon>Bacteria</taxon>
        <taxon>Pseudomonadati</taxon>
        <taxon>Nitrospinota/Tectimicrobiota group</taxon>
        <taxon>Candidatus Tectimicrobiota</taxon>
    </lineage>
</organism>
<evidence type="ECO:0000259" key="1">
    <source>
        <dbReference type="Pfam" id="PF13452"/>
    </source>
</evidence>
<dbReference type="InterPro" id="IPR029069">
    <property type="entry name" value="HotDog_dom_sf"/>
</dbReference>
<comment type="caution">
    <text evidence="2">The sequence shown here is derived from an EMBL/GenBank/DDBJ whole genome shotgun (WGS) entry which is preliminary data.</text>
</comment>
<dbReference type="CDD" id="cd03441">
    <property type="entry name" value="R_hydratase_like"/>
    <property type="match status" value="1"/>
</dbReference>
<protein>
    <submittedName>
        <fullName evidence="2">MaoC family dehydratase N-terminal domain-containing protein</fullName>
    </submittedName>
</protein>
<dbReference type="Pfam" id="PF13452">
    <property type="entry name" value="FAS1_DH_region"/>
    <property type="match status" value="1"/>
</dbReference>
<dbReference type="AlphaFoldDB" id="A0A932CN74"/>
<sequence>MDDLDRVRLGEEYDMEPVPVDAEAIRRFAQAIGETNPLYLDPEAACQGPHGGLIASPTFFLVCYPPKEYWGSRFPEPGYFLGGLNCDFFQPIRPGDILSGRGKITDIYEKTGRGGKMLFIIHQLRYANQRGEQVAEVQMSWVKQLDVGGES</sequence>
<dbReference type="Gene3D" id="3.10.129.10">
    <property type="entry name" value="Hotdog Thioesterase"/>
    <property type="match status" value="1"/>
</dbReference>
<proteinExistence type="predicted"/>
<dbReference type="InterPro" id="IPR039569">
    <property type="entry name" value="FAS1-like_DH_region"/>
</dbReference>
<feature type="domain" description="FAS1-like dehydratase" evidence="1">
    <location>
        <begin position="10"/>
        <end position="136"/>
    </location>
</feature>
<gene>
    <name evidence="2" type="ORF">HYY20_04920</name>
</gene>
<reference evidence="2" key="1">
    <citation type="submission" date="2020-07" db="EMBL/GenBank/DDBJ databases">
        <title>Huge and variable diversity of episymbiotic CPR bacteria and DPANN archaea in groundwater ecosystems.</title>
        <authorList>
            <person name="He C.Y."/>
            <person name="Keren R."/>
            <person name="Whittaker M."/>
            <person name="Farag I.F."/>
            <person name="Doudna J."/>
            <person name="Cate J.H.D."/>
            <person name="Banfield J.F."/>
        </authorList>
    </citation>
    <scope>NUCLEOTIDE SEQUENCE</scope>
    <source>
        <strain evidence="2">NC_groundwater_672_Ag_B-0.1um_62_36</strain>
    </source>
</reference>
<name>A0A932CN74_UNCTE</name>
<dbReference type="Proteomes" id="UP000769766">
    <property type="component" value="Unassembled WGS sequence"/>
</dbReference>